<accession>A0A367ZQ25</accession>
<reference evidence="2 3" key="1">
    <citation type="submission" date="2018-05" db="EMBL/GenBank/DDBJ databases">
        <title>A metagenomic window into the 2 km-deep terrestrial subsurface aquifer revealed taxonomically and functionally diverse microbial community comprising novel uncultured bacterial lineages.</title>
        <authorList>
            <person name="Kadnikov V.V."/>
            <person name="Mardanov A.V."/>
            <person name="Beletsky A.V."/>
            <person name="Banks D."/>
            <person name="Pimenov N.V."/>
            <person name="Frank Y.A."/>
            <person name="Karnachuk O.V."/>
            <person name="Ravin N.V."/>
        </authorList>
    </citation>
    <scope>NUCLEOTIDE SEQUENCE [LARGE SCALE GENOMIC DNA]</scope>
    <source>
        <strain evidence="2">BY5</strain>
    </source>
</reference>
<sequence length="290" mass="31807">MGEAERSFLREGELAGAPYRLGVPHQLQRGLAGTRVGRGVGSSLEFLDHREYQPGDDIRHINWQALARSDRLSIKLFREEISPHADVLFDTSASMDLPGTPKGRAALGLTALLAKAADNAGFTCTPWRIAAGCERVRDGHLPPSAWEGIDLAAGEDGGEALARLPPAWRPHGLRVLISDLLWATDPAAMLRLLAHQAAAVLVVQVLAQSELQPDFQGNIRLIDRETGREEEVFLDQAAIARYQAHLARHQDHWLLACRRVGATLVTIVAERLVADWKPTPIVEQQFLTTA</sequence>
<evidence type="ECO:0000313" key="2">
    <source>
        <dbReference type="EMBL" id="RCK80238.1"/>
    </source>
</evidence>
<dbReference type="EMBL" id="QOQW01000007">
    <property type="protein sequence ID" value="RCK80238.1"/>
    <property type="molecule type" value="Genomic_DNA"/>
</dbReference>
<feature type="domain" description="DUF58" evidence="1">
    <location>
        <begin position="158"/>
        <end position="250"/>
    </location>
</feature>
<dbReference type="Pfam" id="PF01882">
    <property type="entry name" value="DUF58"/>
    <property type="match status" value="2"/>
</dbReference>
<comment type="caution">
    <text evidence="2">The sequence shown here is derived from an EMBL/GenBank/DDBJ whole genome shotgun (WGS) entry which is preliminary data.</text>
</comment>
<proteinExistence type="predicted"/>
<name>A0A367ZQ25_9BACT</name>
<dbReference type="InterPro" id="IPR002881">
    <property type="entry name" value="DUF58"/>
</dbReference>
<dbReference type="PANTHER" id="PTHR33608">
    <property type="entry name" value="BLL2464 PROTEIN"/>
    <property type="match status" value="1"/>
</dbReference>
<gene>
    <name evidence="2" type="ORF">OZSIB_3420</name>
</gene>
<organism evidence="2 3">
    <name type="scientific">Candidatus Ozemobacter sibiricus</name>
    <dbReference type="NCBI Taxonomy" id="2268124"/>
    <lineage>
        <taxon>Bacteria</taxon>
        <taxon>Candidatus Ozemobacteria</taxon>
        <taxon>Candidatus Ozemobacterales</taxon>
        <taxon>Candidatus Ozemobacteraceae</taxon>
        <taxon>Candidatus Ozemobacter</taxon>
    </lineage>
</organism>
<dbReference type="Proteomes" id="UP000252355">
    <property type="component" value="Unassembled WGS sequence"/>
</dbReference>
<dbReference type="AlphaFoldDB" id="A0A367ZQ25"/>
<protein>
    <recommendedName>
        <fullName evidence="1">DUF58 domain-containing protein</fullName>
    </recommendedName>
</protein>
<evidence type="ECO:0000259" key="1">
    <source>
        <dbReference type="Pfam" id="PF01882"/>
    </source>
</evidence>
<evidence type="ECO:0000313" key="3">
    <source>
        <dbReference type="Proteomes" id="UP000252355"/>
    </source>
</evidence>
<dbReference type="PANTHER" id="PTHR33608:SF7">
    <property type="entry name" value="DUF58 DOMAIN-CONTAINING PROTEIN"/>
    <property type="match status" value="1"/>
</dbReference>
<feature type="domain" description="DUF58" evidence="1">
    <location>
        <begin position="48"/>
        <end position="121"/>
    </location>
</feature>